<name>A0A1Q5TD51_9EURO</name>
<evidence type="ECO:0000313" key="2">
    <source>
        <dbReference type="EMBL" id="OKO98159.1"/>
    </source>
</evidence>
<comment type="caution">
    <text evidence="2">The sequence shown here is derived from an EMBL/GenBank/DDBJ whole genome shotgun (WGS) entry which is preliminary data.</text>
</comment>
<keyword evidence="3" id="KW-1185">Reference proteome</keyword>
<feature type="region of interest" description="Disordered" evidence="1">
    <location>
        <begin position="87"/>
        <end position="146"/>
    </location>
</feature>
<evidence type="ECO:0000313" key="3">
    <source>
        <dbReference type="Proteomes" id="UP000186955"/>
    </source>
</evidence>
<protein>
    <submittedName>
        <fullName evidence="2">Uncharacterized protein</fullName>
    </submittedName>
</protein>
<gene>
    <name evidence="2" type="ORF">PENSUB_9257</name>
</gene>
<dbReference type="Proteomes" id="UP000186955">
    <property type="component" value="Unassembled WGS sequence"/>
</dbReference>
<sequence length="146" mass="15848">MEKNQQADFGASLIVVPAKVILNGYTRLTTILVANSRSGFSGETPSTSRIPSESKDYQKLQGLDEKDAKTAYTLVITTYDTMRRRTIKAVGPDGEDMDPKKAPNPKTSNASDWKTSRKSNHATSTSKEGLALGVPQIVLAQMEGND</sequence>
<feature type="compositionally biased region" description="Polar residues" evidence="1">
    <location>
        <begin position="37"/>
        <end position="51"/>
    </location>
</feature>
<reference evidence="2 3" key="1">
    <citation type="submission" date="2016-10" db="EMBL/GenBank/DDBJ databases">
        <title>Genome sequence of the ascomycete fungus Penicillium subrubescens.</title>
        <authorList>
            <person name="De Vries R.P."/>
            <person name="Peng M."/>
            <person name="Dilokpimol A."/>
            <person name="Hilden K."/>
            <person name="Makela M.R."/>
            <person name="Grigoriev I."/>
            <person name="Riley R."/>
            <person name="Granchi Z."/>
        </authorList>
    </citation>
    <scope>NUCLEOTIDE SEQUENCE [LARGE SCALE GENOMIC DNA]</scope>
    <source>
        <strain evidence="2 3">CBS 132785</strain>
    </source>
</reference>
<feature type="region of interest" description="Disordered" evidence="1">
    <location>
        <begin position="37"/>
        <end position="57"/>
    </location>
</feature>
<proteinExistence type="predicted"/>
<dbReference type="AlphaFoldDB" id="A0A1Q5TD51"/>
<dbReference type="EMBL" id="MNBE01000673">
    <property type="protein sequence ID" value="OKO98159.1"/>
    <property type="molecule type" value="Genomic_DNA"/>
</dbReference>
<organism evidence="2 3">
    <name type="scientific">Penicillium subrubescens</name>
    <dbReference type="NCBI Taxonomy" id="1316194"/>
    <lineage>
        <taxon>Eukaryota</taxon>
        <taxon>Fungi</taxon>
        <taxon>Dikarya</taxon>
        <taxon>Ascomycota</taxon>
        <taxon>Pezizomycotina</taxon>
        <taxon>Eurotiomycetes</taxon>
        <taxon>Eurotiomycetidae</taxon>
        <taxon>Eurotiales</taxon>
        <taxon>Aspergillaceae</taxon>
        <taxon>Penicillium</taxon>
    </lineage>
</organism>
<evidence type="ECO:0000256" key="1">
    <source>
        <dbReference type="SAM" id="MobiDB-lite"/>
    </source>
</evidence>
<accession>A0A1Q5TD51</accession>